<keyword evidence="2 4" id="KW-0963">Cytoplasm</keyword>
<dbReference type="HAMAP" id="MF_00695">
    <property type="entry name" value="HflD_protein"/>
    <property type="match status" value="1"/>
</dbReference>
<comment type="caution">
    <text evidence="5">The sequence shown here is derived from an EMBL/GenBank/DDBJ whole genome shotgun (WGS) entry which is preliminary data.</text>
</comment>
<dbReference type="OrthoDB" id="9788031at2"/>
<dbReference type="Gene3D" id="1.10.3890.10">
    <property type="entry name" value="HflD-like"/>
    <property type="match status" value="1"/>
</dbReference>
<evidence type="ECO:0000313" key="5">
    <source>
        <dbReference type="EMBL" id="RXR07345.1"/>
    </source>
</evidence>
<evidence type="ECO:0000256" key="3">
    <source>
        <dbReference type="ARBA" id="ARBA00023136"/>
    </source>
</evidence>
<evidence type="ECO:0000313" key="6">
    <source>
        <dbReference type="Proteomes" id="UP000289784"/>
    </source>
</evidence>
<protein>
    <recommendedName>
        <fullName evidence="4">High frequency lysogenization protein HflD homolog</fullName>
    </recommendedName>
</protein>
<keyword evidence="1 4" id="KW-1003">Cell membrane</keyword>
<dbReference type="PANTHER" id="PTHR38100:SF1">
    <property type="entry name" value="HIGH FREQUENCY LYSOGENIZATION PROTEIN HFLD"/>
    <property type="match status" value="1"/>
</dbReference>
<name>A0A4Q1JXI3_9GAMM</name>
<gene>
    <name evidence="4" type="primary">hflD</name>
    <name evidence="5" type="ORF">EPA99_05360</name>
</gene>
<proteinExistence type="inferred from homology"/>
<dbReference type="SUPFAM" id="SSF101322">
    <property type="entry name" value="YcfC-like"/>
    <property type="match status" value="1"/>
</dbReference>
<organism evidence="5 6">
    <name type="scientific">Pseudoxanthomonas composti</name>
    <dbReference type="NCBI Taxonomy" id="2137479"/>
    <lineage>
        <taxon>Bacteria</taxon>
        <taxon>Pseudomonadati</taxon>
        <taxon>Pseudomonadota</taxon>
        <taxon>Gammaproteobacteria</taxon>
        <taxon>Lysobacterales</taxon>
        <taxon>Lysobacteraceae</taxon>
        <taxon>Pseudoxanthomonas</taxon>
    </lineage>
</organism>
<dbReference type="GO" id="GO:0005737">
    <property type="term" value="C:cytoplasm"/>
    <property type="evidence" value="ECO:0007669"/>
    <property type="project" value="UniProtKB-SubCell"/>
</dbReference>
<sequence>MSNSLEDRVMALAGLMQALTQVRRVAETGEHDGPIVRTLMDSIFRIDAPSVQAVYGRVGELAPGLQLVRDYGLGRLADPTLPKLAMAVLQLERRFVAEDETAAAVRAGLQDLAPQAQADGSIHPDVLAAVGTLYADTVSHLRPRVMVSGNPHYLAQPGVVSEVRAILMTALRSAVLWRQCGGKMWDFMFSRRAMAAEAEKLL</sequence>
<evidence type="ECO:0000256" key="4">
    <source>
        <dbReference type="HAMAP-Rule" id="MF_00695"/>
    </source>
</evidence>
<dbReference type="PANTHER" id="PTHR38100">
    <property type="entry name" value="HIGH FREQUENCY LYSOGENIZATION PROTEIN HFLD"/>
    <property type="match status" value="1"/>
</dbReference>
<dbReference type="RefSeq" id="WP_129470160.1">
    <property type="nucleotide sequence ID" value="NZ_SAWZ01000002.1"/>
</dbReference>
<dbReference type="EMBL" id="SAWZ01000002">
    <property type="protein sequence ID" value="RXR07345.1"/>
    <property type="molecule type" value="Genomic_DNA"/>
</dbReference>
<dbReference type="InterPro" id="IPR035932">
    <property type="entry name" value="HflD-like_sf"/>
</dbReference>
<reference evidence="5 6" key="1">
    <citation type="submission" date="2019-01" db="EMBL/GenBank/DDBJ databases">
        <title>Pseudoxanthomonas composti sp. nov., isolated from compost.</title>
        <authorList>
            <person name="Yang G."/>
        </authorList>
    </citation>
    <scope>NUCLEOTIDE SEQUENCE [LARGE SCALE GENOMIC DNA]</scope>
    <source>
        <strain evidence="5 6">GSS15</strain>
    </source>
</reference>
<dbReference type="AlphaFoldDB" id="A0A4Q1JXI3"/>
<evidence type="ECO:0000256" key="1">
    <source>
        <dbReference type="ARBA" id="ARBA00022475"/>
    </source>
</evidence>
<comment type="similarity">
    <text evidence="4">Belongs to the HflD family.</text>
</comment>
<dbReference type="InterPro" id="IPR007451">
    <property type="entry name" value="HflD"/>
</dbReference>
<dbReference type="GO" id="GO:0005886">
    <property type="term" value="C:plasma membrane"/>
    <property type="evidence" value="ECO:0007669"/>
    <property type="project" value="UniProtKB-SubCell"/>
</dbReference>
<keyword evidence="6" id="KW-1185">Reference proteome</keyword>
<accession>A0A4Q1JXI3</accession>
<dbReference type="Proteomes" id="UP000289784">
    <property type="component" value="Unassembled WGS sequence"/>
</dbReference>
<dbReference type="Pfam" id="PF04356">
    <property type="entry name" value="DUF489"/>
    <property type="match status" value="1"/>
</dbReference>
<comment type="subcellular location">
    <subcellularLocation>
        <location evidence="4">Cytoplasm</location>
    </subcellularLocation>
    <subcellularLocation>
        <location evidence="4">Cell membrane</location>
        <topology evidence="4">Peripheral membrane protein</topology>
        <orientation evidence="4">Cytoplasmic side</orientation>
    </subcellularLocation>
</comment>
<evidence type="ECO:0000256" key="2">
    <source>
        <dbReference type="ARBA" id="ARBA00022490"/>
    </source>
</evidence>
<keyword evidence="3 4" id="KW-0472">Membrane</keyword>